<feature type="region of interest" description="Disordered" evidence="4">
    <location>
        <begin position="33"/>
        <end position="56"/>
    </location>
</feature>
<keyword evidence="6" id="KW-1185">Reference proteome</keyword>
<dbReference type="PANTHER" id="PTHR19848">
    <property type="entry name" value="WD40 REPEAT PROTEIN"/>
    <property type="match status" value="1"/>
</dbReference>
<dbReference type="InterPro" id="IPR001680">
    <property type="entry name" value="WD40_rpt"/>
</dbReference>
<evidence type="ECO:0000256" key="4">
    <source>
        <dbReference type="SAM" id="MobiDB-lite"/>
    </source>
</evidence>
<sequence length="657" mass="71227">MSITTLYYMQLKRENAHEDSIWCCTWSKIDNEKPKEPESENLDQTQDSNHSDAGSENYMITGGLDDLIKVWQFENGKLEEKYQLEGHSLGVISVAVSPDGKTLASSSQDSSLILWNLTTGEKIKTMETGPTDVWTLDFSPDGKHIISGSNAGKILIFEVESGKQEQTLDTRGKFTLSVAYSPDGKYIASGALDGIINIFDVAQGKLVHTLEGHAMPIRSLCFSPDSQLLLTASDDGHMKLYDVVHANLAGTLSGHASWVLSVAFSPDGKRFVSGSADRTVRVWDLDSMQCQHVFKEHSDQVWGVKFNAESNKIINAAKDFIVTGGLDCLVKVWVFENNKLELVHTLEAHSMAVVSVAVSPTAPIIVSASLDSSLIFWDLTSGRKMVEIPTGTTDVWKVAFSPNGDRIATGGHTGKVHIYKIQNGDIDRMLDTRGKFILSVAWSRNGRYLATGADNGIVCILDVTQGKLVHTFEAHTQSVRSVDFSPDNKRLVTASNDGFVKVYDVASAGFQFSLDHKCWALAVCFTPEGTRVATAAADGSVRVAALDKLAVLATFEEHTDTVWGVSFCSTSKRLLSVSKDQSINIYECPPMPVKAEKEQYIKAVDKVLCSPHVAAPVASGGGIGVVITAAPPAAPFNEMKSLCGCMNNSGAVRTPPP</sequence>
<feature type="repeat" description="WD" evidence="3">
    <location>
        <begin position="252"/>
        <end position="293"/>
    </location>
</feature>
<dbReference type="PANTHER" id="PTHR19848:SF8">
    <property type="entry name" value="F-BOX AND WD REPEAT DOMAIN CONTAINING 7"/>
    <property type="match status" value="1"/>
</dbReference>
<dbReference type="CDD" id="cd00200">
    <property type="entry name" value="WD40"/>
    <property type="match status" value="2"/>
</dbReference>
<evidence type="ECO:0000256" key="1">
    <source>
        <dbReference type="ARBA" id="ARBA00022574"/>
    </source>
</evidence>
<dbReference type="Pfam" id="PF00400">
    <property type="entry name" value="WD40"/>
    <property type="match status" value="12"/>
</dbReference>
<feature type="repeat" description="WD" evidence="3">
    <location>
        <begin position="210"/>
        <end position="243"/>
    </location>
</feature>
<keyword evidence="2" id="KW-0677">Repeat</keyword>
<organism evidence="5 6">
    <name type="scientific">Chrysodeixis includens</name>
    <name type="common">Soybean looper</name>
    <name type="synonym">Pseudoplusia includens</name>
    <dbReference type="NCBI Taxonomy" id="689277"/>
    <lineage>
        <taxon>Eukaryota</taxon>
        <taxon>Metazoa</taxon>
        <taxon>Ecdysozoa</taxon>
        <taxon>Arthropoda</taxon>
        <taxon>Hexapoda</taxon>
        <taxon>Insecta</taxon>
        <taxon>Pterygota</taxon>
        <taxon>Neoptera</taxon>
        <taxon>Endopterygota</taxon>
        <taxon>Lepidoptera</taxon>
        <taxon>Glossata</taxon>
        <taxon>Ditrysia</taxon>
        <taxon>Noctuoidea</taxon>
        <taxon>Noctuidae</taxon>
        <taxon>Plusiinae</taxon>
        <taxon>Chrysodeixis</taxon>
    </lineage>
</organism>
<feature type="repeat" description="WD" evidence="3">
    <location>
        <begin position="472"/>
        <end position="507"/>
    </location>
</feature>
<feature type="repeat" description="WD" evidence="3">
    <location>
        <begin position="84"/>
        <end position="125"/>
    </location>
</feature>
<protein>
    <submittedName>
        <fullName evidence="5">Uncharacterized protein</fullName>
    </submittedName>
</protein>
<accession>A0A9N8KU28</accession>
<feature type="repeat" description="WD" evidence="3">
    <location>
        <begin position="430"/>
        <end position="471"/>
    </location>
</feature>
<dbReference type="PROSITE" id="PS50082">
    <property type="entry name" value="WD_REPEATS_2"/>
    <property type="match status" value="9"/>
</dbReference>
<dbReference type="OrthoDB" id="17410at2759"/>
<dbReference type="InterPro" id="IPR020472">
    <property type="entry name" value="WD40_PAC1"/>
</dbReference>
<dbReference type="Gene3D" id="2.130.10.10">
    <property type="entry name" value="YVTN repeat-like/Quinoprotein amine dehydrogenase"/>
    <property type="match status" value="2"/>
</dbReference>
<dbReference type="Proteomes" id="UP001154114">
    <property type="component" value="Chromosome 16"/>
</dbReference>
<feature type="repeat" description="WD" evidence="3">
    <location>
        <begin position="126"/>
        <end position="167"/>
    </location>
</feature>
<evidence type="ECO:0000256" key="3">
    <source>
        <dbReference type="PROSITE-ProRule" id="PRU00221"/>
    </source>
</evidence>
<feature type="repeat" description="WD" evidence="3">
    <location>
        <begin position="168"/>
        <end position="209"/>
    </location>
</feature>
<gene>
    <name evidence="5" type="ORF">CINC_LOCUS3962</name>
</gene>
<dbReference type="InterPro" id="IPR015943">
    <property type="entry name" value="WD40/YVTN_repeat-like_dom_sf"/>
</dbReference>
<dbReference type="AlphaFoldDB" id="A0A9N8KU28"/>
<proteinExistence type="predicted"/>
<dbReference type="InterPro" id="IPR019775">
    <property type="entry name" value="WD40_repeat_CS"/>
</dbReference>
<evidence type="ECO:0000313" key="6">
    <source>
        <dbReference type="Proteomes" id="UP001154114"/>
    </source>
</evidence>
<dbReference type="SMART" id="SM00320">
    <property type="entry name" value="WD40"/>
    <property type="match status" value="13"/>
</dbReference>
<feature type="compositionally biased region" description="Polar residues" evidence="4">
    <location>
        <begin position="42"/>
        <end position="54"/>
    </location>
</feature>
<dbReference type="EMBL" id="LR824019">
    <property type="protein sequence ID" value="CAD0202299.1"/>
    <property type="molecule type" value="Genomic_DNA"/>
</dbReference>
<dbReference type="InterPro" id="IPR036322">
    <property type="entry name" value="WD40_repeat_dom_sf"/>
</dbReference>
<feature type="repeat" description="WD" evidence="3">
    <location>
        <begin position="346"/>
        <end position="387"/>
    </location>
</feature>
<dbReference type="PROSITE" id="PS00678">
    <property type="entry name" value="WD_REPEATS_1"/>
    <property type="match status" value="2"/>
</dbReference>
<evidence type="ECO:0000256" key="2">
    <source>
        <dbReference type="ARBA" id="ARBA00022737"/>
    </source>
</evidence>
<dbReference type="SUPFAM" id="SSF50978">
    <property type="entry name" value="WD40 repeat-like"/>
    <property type="match status" value="2"/>
</dbReference>
<reference evidence="5" key="1">
    <citation type="submission" date="2021-12" db="EMBL/GenBank/DDBJ databases">
        <authorList>
            <person name="King R."/>
        </authorList>
    </citation>
    <scope>NUCLEOTIDE SEQUENCE</scope>
</reference>
<dbReference type="PROSITE" id="PS50294">
    <property type="entry name" value="WD_REPEATS_REGION"/>
    <property type="match status" value="5"/>
</dbReference>
<dbReference type="PRINTS" id="PR00320">
    <property type="entry name" value="GPROTEINBRPT"/>
</dbReference>
<name>A0A9N8KU28_CHRIL</name>
<evidence type="ECO:0000313" key="5">
    <source>
        <dbReference type="EMBL" id="CAD0202299.1"/>
    </source>
</evidence>
<keyword evidence="1 3" id="KW-0853">WD repeat</keyword>
<feature type="repeat" description="WD" evidence="3">
    <location>
        <begin position="555"/>
        <end position="587"/>
    </location>
</feature>